<gene>
    <name evidence="2" type="ORF">BES34_017275</name>
</gene>
<evidence type="ECO:0000313" key="2">
    <source>
        <dbReference type="EMBL" id="PNV73367.1"/>
    </source>
</evidence>
<dbReference type="EMBL" id="MCRM02000023">
    <property type="protein sequence ID" value="PNV73367.1"/>
    <property type="molecule type" value="Genomic_DNA"/>
</dbReference>
<evidence type="ECO:0000256" key="1">
    <source>
        <dbReference type="SAM" id="MobiDB-lite"/>
    </source>
</evidence>
<reference evidence="2" key="1">
    <citation type="submission" date="2018-01" db="EMBL/GenBank/DDBJ databases">
        <title>Genomic characterization of Leptospira inadai serogroup Lyme isolated from captured rat in Brazil and comparative analysis with human reference strain.</title>
        <authorList>
            <person name="Moreno L.Z."/>
            <person name="Loureiro A.P."/>
            <person name="Miraglia F."/>
            <person name="Kremer F.S."/>
            <person name="Eslabao M.R."/>
            <person name="Dellagostin O.A."/>
            <person name="Lilenbaum W."/>
            <person name="Moreno A.M."/>
        </authorList>
    </citation>
    <scope>NUCLEOTIDE SEQUENCE [LARGE SCALE GENOMIC DNA]</scope>
    <source>
        <strain evidence="2">M34/99</strain>
    </source>
</reference>
<proteinExistence type="predicted"/>
<dbReference type="PROSITE" id="PS51257">
    <property type="entry name" value="PROKAR_LIPOPROTEIN"/>
    <property type="match status" value="1"/>
</dbReference>
<dbReference type="Proteomes" id="UP000094669">
    <property type="component" value="Unassembled WGS sequence"/>
</dbReference>
<accession>A0ABX4YER5</accession>
<feature type="region of interest" description="Disordered" evidence="1">
    <location>
        <begin position="142"/>
        <end position="170"/>
    </location>
</feature>
<feature type="compositionally biased region" description="Basic and acidic residues" evidence="1">
    <location>
        <begin position="158"/>
        <end position="170"/>
    </location>
</feature>
<evidence type="ECO:0008006" key="4">
    <source>
        <dbReference type="Google" id="ProtNLM"/>
    </source>
</evidence>
<dbReference type="RefSeq" id="WP_010411424.1">
    <property type="nucleotide sequence ID" value="NZ_MCRM02000023.1"/>
</dbReference>
<keyword evidence="3" id="KW-1185">Reference proteome</keyword>
<name>A0ABX4YER5_9LEPT</name>
<organism evidence="2 3">
    <name type="scientific">Leptospira inadai serovar Lyme</name>
    <dbReference type="NCBI Taxonomy" id="293084"/>
    <lineage>
        <taxon>Bacteria</taxon>
        <taxon>Pseudomonadati</taxon>
        <taxon>Spirochaetota</taxon>
        <taxon>Spirochaetia</taxon>
        <taxon>Leptospirales</taxon>
        <taxon>Leptospiraceae</taxon>
        <taxon>Leptospira</taxon>
    </lineage>
</organism>
<protein>
    <recommendedName>
        <fullName evidence="4">Lipoprotein</fullName>
    </recommendedName>
</protein>
<evidence type="ECO:0000313" key="3">
    <source>
        <dbReference type="Proteomes" id="UP000094669"/>
    </source>
</evidence>
<dbReference type="NCBIfam" id="NF047559">
    <property type="entry name" value="LIC_12238_fam"/>
    <property type="match status" value="1"/>
</dbReference>
<sequence length="170" mass="19486">MKKSPLSFPLALLTFFMLSCLGMKGEFGWAILDEDQLDFLEKRMTRINEFTLTRDKLAFPNDKTLAYIYKFSRLPNPDAETYVSLSRFQLGFNEIEVSRKRPDLSTSTIRGSFRDLPTGKYLLKVSYDEDVIDSVEFRIVSSQGSAEEDEDGSSNSDDIEKYSKTRNGKD</sequence>
<comment type="caution">
    <text evidence="2">The sequence shown here is derived from an EMBL/GenBank/DDBJ whole genome shotgun (WGS) entry which is preliminary data.</text>
</comment>